<dbReference type="EMBL" id="LKAQ01000001">
    <property type="protein sequence ID" value="OIQ51736.1"/>
    <property type="molecule type" value="Genomic_DNA"/>
</dbReference>
<dbReference type="Pfam" id="PF04539">
    <property type="entry name" value="Sigma70_r3"/>
    <property type="match status" value="1"/>
</dbReference>
<dbReference type="InterPro" id="IPR007630">
    <property type="entry name" value="RNA_pol_sigma70_r4"/>
</dbReference>
<proteinExistence type="inferred from homology"/>
<protein>
    <recommendedName>
        <fullName evidence="5">RNA polymerase sigma factor</fullName>
    </recommendedName>
</protein>
<dbReference type="PANTHER" id="PTHR30385">
    <property type="entry name" value="SIGMA FACTOR F FLAGELLAR"/>
    <property type="match status" value="1"/>
</dbReference>
<dbReference type="InterPro" id="IPR014284">
    <property type="entry name" value="RNA_pol_sigma-70_dom"/>
</dbReference>
<comment type="similarity">
    <text evidence="5">Belongs to the sigma-70 factor family.</text>
</comment>
<evidence type="ECO:0000256" key="3">
    <source>
        <dbReference type="ARBA" id="ARBA00023125"/>
    </source>
</evidence>
<keyword evidence="3 5" id="KW-0238">DNA-binding</keyword>
<reference evidence="8 9" key="1">
    <citation type="submission" date="2015-09" db="EMBL/GenBank/DDBJ databases">
        <title>Genome of Desulfovibrio dechloracetivorans BerOc1, a mercury methylating strain isolated from highly hydrocarbons and metals contaminated coastal sediments.</title>
        <authorList>
            <person name="Goni Urriza M."/>
            <person name="Gassie C."/>
            <person name="Bouchez O."/>
            <person name="Klopp C."/>
            <person name="Ranchou-Peyruse A."/>
            <person name="Remy G."/>
        </authorList>
    </citation>
    <scope>NUCLEOTIDE SEQUENCE [LARGE SCALE GENOMIC DNA]</scope>
    <source>
        <strain evidence="8 9">BerOc1</strain>
    </source>
</reference>
<dbReference type="PROSITE" id="PS00715">
    <property type="entry name" value="SIGMA70_1"/>
    <property type="match status" value="1"/>
</dbReference>
<keyword evidence="9" id="KW-1185">Reference proteome</keyword>
<comment type="function">
    <text evidence="5">Sigma factors are initiation factors that promote the attachment of RNA polymerase to specific initiation sites and are then released.</text>
</comment>
<dbReference type="SUPFAM" id="SSF88946">
    <property type="entry name" value="Sigma2 domain of RNA polymerase sigma factors"/>
    <property type="match status" value="1"/>
</dbReference>
<dbReference type="InterPro" id="IPR012845">
    <property type="entry name" value="RNA_pol_sigma_FliA_WhiG"/>
</dbReference>
<dbReference type="Gene3D" id="1.20.140.160">
    <property type="match status" value="1"/>
</dbReference>
<dbReference type="PIRSF" id="PIRSF000770">
    <property type="entry name" value="RNA_pol_sigma-SigE/K"/>
    <property type="match status" value="1"/>
</dbReference>
<evidence type="ECO:0000256" key="2">
    <source>
        <dbReference type="ARBA" id="ARBA00023082"/>
    </source>
</evidence>
<accession>A0A1J5NA80</accession>
<keyword evidence="1 5" id="KW-0805">Transcription regulation</keyword>
<dbReference type="Proteomes" id="UP000181901">
    <property type="component" value="Unassembled WGS sequence"/>
</dbReference>
<dbReference type="InterPro" id="IPR007624">
    <property type="entry name" value="RNA_pol_sigma70_r3"/>
</dbReference>
<comment type="caution">
    <text evidence="8">The sequence shown here is derived from an EMBL/GenBank/DDBJ whole genome shotgun (WGS) entry which is preliminary data.</text>
</comment>
<sequence>MAILNSSGKNSSSRNDPWLELEQGVKRWDDFSPRDRENIVRYYAPKIRILALRLKAKLPQSVELNELISAGSLGLLDALGKFNPELGIKFDTYSENRIKGAMLDELRRMDWFSRGLRQKVKVLEDSMRQIEHETGSPATTEQLCEHTGMTDKEVQQGLEALNNQVCLSLDTFQENLIGQKKMTDNEPFQSAAFQEIVDKVANLIEELTPREKLVISLYYGEELNMKETAEVMDITEGRVSQLHSQALNKLRKTFRARYENE</sequence>
<evidence type="ECO:0000259" key="6">
    <source>
        <dbReference type="PROSITE" id="PS00715"/>
    </source>
</evidence>
<dbReference type="Pfam" id="PF04542">
    <property type="entry name" value="Sigma70_r2"/>
    <property type="match status" value="1"/>
</dbReference>
<gene>
    <name evidence="8" type="primary">fliA</name>
    <name evidence="8" type="ORF">BerOc1_00193</name>
</gene>
<evidence type="ECO:0000256" key="4">
    <source>
        <dbReference type="ARBA" id="ARBA00023163"/>
    </source>
</evidence>
<dbReference type="AlphaFoldDB" id="A0A1J5NA80"/>
<feature type="domain" description="RNA polymerase sigma-70" evidence="6">
    <location>
        <begin position="66"/>
        <end position="79"/>
    </location>
</feature>
<dbReference type="NCBIfam" id="TIGR02937">
    <property type="entry name" value="sigma70-ECF"/>
    <property type="match status" value="1"/>
</dbReference>
<evidence type="ECO:0000313" key="9">
    <source>
        <dbReference type="Proteomes" id="UP000181901"/>
    </source>
</evidence>
<dbReference type="SUPFAM" id="SSF88659">
    <property type="entry name" value="Sigma3 and sigma4 domains of RNA polymerase sigma factors"/>
    <property type="match status" value="2"/>
</dbReference>
<dbReference type="GO" id="GO:0003677">
    <property type="term" value="F:DNA binding"/>
    <property type="evidence" value="ECO:0007669"/>
    <property type="project" value="UniProtKB-KW"/>
</dbReference>
<dbReference type="GO" id="GO:0006352">
    <property type="term" value="P:DNA-templated transcription initiation"/>
    <property type="evidence" value="ECO:0007669"/>
    <property type="project" value="InterPro"/>
</dbReference>
<dbReference type="InterPro" id="IPR007627">
    <property type="entry name" value="RNA_pol_sigma70_r2"/>
</dbReference>
<keyword evidence="2 5" id="KW-0731">Sigma factor</keyword>
<keyword evidence="4 5" id="KW-0804">Transcription</keyword>
<name>A0A1J5NA80_9BACT</name>
<dbReference type="OrthoDB" id="9799825at2"/>
<dbReference type="NCBIfam" id="NF005413">
    <property type="entry name" value="PRK06986.1"/>
    <property type="match status" value="1"/>
</dbReference>
<dbReference type="GO" id="GO:0016987">
    <property type="term" value="F:sigma factor activity"/>
    <property type="evidence" value="ECO:0007669"/>
    <property type="project" value="UniProtKB-KW"/>
</dbReference>
<dbReference type="NCBIfam" id="TIGR02479">
    <property type="entry name" value="FliA_WhiG"/>
    <property type="match status" value="1"/>
</dbReference>
<dbReference type="Pfam" id="PF04545">
    <property type="entry name" value="Sigma70_r4"/>
    <property type="match status" value="1"/>
</dbReference>
<evidence type="ECO:0000259" key="7">
    <source>
        <dbReference type="PROSITE" id="PS00716"/>
    </source>
</evidence>
<dbReference type="RefSeq" id="WP_071543855.1">
    <property type="nucleotide sequence ID" value="NZ_LKAQ01000001.1"/>
</dbReference>
<feature type="domain" description="RNA polymerase sigma-70" evidence="7">
    <location>
        <begin position="224"/>
        <end position="250"/>
    </location>
</feature>
<dbReference type="PRINTS" id="PR00046">
    <property type="entry name" value="SIGMA70FCT"/>
</dbReference>
<dbReference type="GO" id="GO:0003899">
    <property type="term" value="F:DNA-directed RNA polymerase activity"/>
    <property type="evidence" value="ECO:0007669"/>
    <property type="project" value="InterPro"/>
</dbReference>
<dbReference type="Gene3D" id="1.10.1740.10">
    <property type="match status" value="1"/>
</dbReference>
<evidence type="ECO:0000256" key="1">
    <source>
        <dbReference type="ARBA" id="ARBA00023015"/>
    </source>
</evidence>
<dbReference type="CDD" id="cd06171">
    <property type="entry name" value="Sigma70_r4"/>
    <property type="match status" value="1"/>
</dbReference>
<dbReference type="InterPro" id="IPR013324">
    <property type="entry name" value="RNA_pol_sigma_r3/r4-like"/>
</dbReference>
<dbReference type="InterPro" id="IPR013325">
    <property type="entry name" value="RNA_pol_sigma_r2"/>
</dbReference>
<evidence type="ECO:0000256" key="5">
    <source>
        <dbReference type="RuleBase" id="RU362124"/>
    </source>
</evidence>
<evidence type="ECO:0000313" key="8">
    <source>
        <dbReference type="EMBL" id="OIQ51736.1"/>
    </source>
</evidence>
<dbReference type="InterPro" id="IPR000943">
    <property type="entry name" value="RNA_pol_sigma70"/>
</dbReference>
<organism evidence="8 9">
    <name type="scientific">Pseudodesulfovibrio hydrargyri</name>
    <dbReference type="NCBI Taxonomy" id="2125990"/>
    <lineage>
        <taxon>Bacteria</taxon>
        <taxon>Pseudomonadati</taxon>
        <taxon>Thermodesulfobacteriota</taxon>
        <taxon>Desulfovibrionia</taxon>
        <taxon>Desulfovibrionales</taxon>
        <taxon>Desulfovibrionaceae</taxon>
    </lineage>
</organism>
<dbReference type="PROSITE" id="PS00716">
    <property type="entry name" value="SIGMA70_2"/>
    <property type="match status" value="1"/>
</dbReference>
<dbReference type="PANTHER" id="PTHR30385:SF7">
    <property type="entry name" value="RNA POLYMERASE SIGMA FACTOR FLIA"/>
    <property type="match status" value="1"/>
</dbReference>